<comment type="subunit">
    <text evidence="2">Interacts with ribosomal protein uL14 (rplN).</text>
</comment>
<dbReference type="HAMAP" id="MF_01477">
    <property type="entry name" value="Iojap_RsfS"/>
    <property type="match status" value="1"/>
</dbReference>
<evidence type="ECO:0000256" key="2">
    <source>
        <dbReference type="HAMAP-Rule" id="MF_01477"/>
    </source>
</evidence>
<dbReference type="SUPFAM" id="SSF81301">
    <property type="entry name" value="Nucleotidyltransferase"/>
    <property type="match status" value="1"/>
</dbReference>
<dbReference type="PANTHER" id="PTHR21043">
    <property type="entry name" value="IOJAP SUPERFAMILY ORTHOLOG"/>
    <property type="match status" value="1"/>
</dbReference>
<dbReference type="AlphaFoldDB" id="A0A7X2D1Q2"/>
<comment type="similarity">
    <text evidence="1 2">Belongs to the Iojap/RsfS family.</text>
</comment>
<dbReference type="GO" id="GO:0017148">
    <property type="term" value="P:negative regulation of translation"/>
    <property type="evidence" value="ECO:0007669"/>
    <property type="project" value="UniProtKB-UniRule"/>
</dbReference>
<dbReference type="GO" id="GO:0005737">
    <property type="term" value="C:cytoplasm"/>
    <property type="evidence" value="ECO:0007669"/>
    <property type="project" value="UniProtKB-SubCell"/>
</dbReference>
<name>A0A7X2D1Q2_9PROT</name>
<evidence type="ECO:0000256" key="1">
    <source>
        <dbReference type="ARBA" id="ARBA00010574"/>
    </source>
</evidence>
<comment type="subcellular location">
    <subcellularLocation>
        <location evidence="2">Cytoplasm</location>
    </subcellularLocation>
</comment>
<protein>
    <recommendedName>
        <fullName evidence="2">Ribosomal silencing factor RsfS</fullName>
    </recommendedName>
</protein>
<keyword evidence="4" id="KW-1185">Reference proteome</keyword>
<dbReference type="GO" id="GO:0042256">
    <property type="term" value="P:cytosolic ribosome assembly"/>
    <property type="evidence" value="ECO:0007669"/>
    <property type="project" value="UniProtKB-UniRule"/>
</dbReference>
<proteinExistence type="inferred from homology"/>
<dbReference type="PANTHER" id="PTHR21043:SF0">
    <property type="entry name" value="MITOCHONDRIAL ASSEMBLY OF RIBOSOMAL LARGE SUBUNIT PROTEIN 1"/>
    <property type="match status" value="1"/>
</dbReference>
<comment type="caution">
    <text evidence="3">The sequence shown here is derived from an EMBL/GenBank/DDBJ whole genome shotgun (WGS) entry which is preliminary data.</text>
</comment>
<evidence type="ECO:0000313" key="4">
    <source>
        <dbReference type="Proteomes" id="UP000434582"/>
    </source>
</evidence>
<reference evidence="3 4" key="1">
    <citation type="submission" date="2019-10" db="EMBL/GenBank/DDBJ databases">
        <title>Draft whole-genome sequence of the purple nonsulfur photosynthetic bacterium Roseospira navarrensis DSM 15114.</title>
        <authorList>
            <person name="Kyndt J.A."/>
            <person name="Meyer T.E."/>
        </authorList>
    </citation>
    <scope>NUCLEOTIDE SEQUENCE [LARGE SCALE GENOMIC DNA]</scope>
    <source>
        <strain evidence="3 4">DSM 15114</strain>
    </source>
</reference>
<evidence type="ECO:0000313" key="3">
    <source>
        <dbReference type="EMBL" id="MQX34943.1"/>
    </source>
</evidence>
<keyword evidence="2" id="KW-0963">Cytoplasm</keyword>
<dbReference type="EMBL" id="WIVE01000001">
    <property type="protein sequence ID" value="MQX34943.1"/>
    <property type="molecule type" value="Genomic_DNA"/>
</dbReference>
<comment type="function">
    <text evidence="2">Functions as a ribosomal silencing factor. Interacts with ribosomal protein uL14 (rplN), blocking formation of intersubunit bridge B8. Prevents association of the 30S and 50S ribosomal subunits and the formation of functional ribosomes, thus repressing translation.</text>
</comment>
<dbReference type="Gene3D" id="3.30.460.10">
    <property type="entry name" value="Beta Polymerase, domain 2"/>
    <property type="match status" value="1"/>
</dbReference>
<dbReference type="Pfam" id="PF02410">
    <property type="entry name" value="RsfS"/>
    <property type="match status" value="1"/>
</dbReference>
<organism evidence="3 4">
    <name type="scientific">Roseospira navarrensis</name>
    <dbReference type="NCBI Taxonomy" id="140058"/>
    <lineage>
        <taxon>Bacteria</taxon>
        <taxon>Pseudomonadati</taxon>
        <taxon>Pseudomonadota</taxon>
        <taxon>Alphaproteobacteria</taxon>
        <taxon>Rhodospirillales</taxon>
        <taxon>Rhodospirillaceae</taxon>
        <taxon>Roseospira</taxon>
    </lineage>
</organism>
<gene>
    <name evidence="2 3" type="primary">rsfS</name>
    <name evidence="3" type="ORF">GHC57_00270</name>
</gene>
<dbReference type="InterPro" id="IPR004394">
    <property type="entry name" value="Iojap/RsfS/C7orf30"/>
</dbReference>
<dbReference type="GO" id="GO:0043023">
    <property type="term" value="F:ribosomal large subunit binding"/>
    <property type="evidence" value="ECO:0007669"/>
    <property type="project" value="TreeGrafter"/>
</dbReference>
<dbReference type="RefSeq" id="WP_170294602.1">
    <property type="nucleotide sequence ID" value="NZ_WIVE01000001.1"/>
</dbReference>
<dbReference type="NCBIfam" id="TIGR00090">
    <property type="entry name" value="rsfS_iojap_ybeB"/>
    <property type="match status" value="1"/>
</dbReference>
<sequence>MSTAAFDQTDATRLVDTVETSLADHKAEDLVRIDLAGKTDFADAMVIASGQSARHVGALADHVVEALKDLGYRPAVEGVPQCDWVLIDAGDVVVHLFRPEVRAFYNLEKMWGVPRTGPGAFAGMPAPPPPLMMAASP</sequence>
<dbReference type="Proteomes" id="UP000434582">
    <property type="component" value="Unassembled WGS sequence"/>
</dbReference>
<keyword evidence="2" id="KW-0678">Repressor</keyword>
<dbReference type="GO" id="GO:0090071">
    <property type="term" value="P:negative regulation of ribosome biogenesis"/>
    <property type="evidence" value="ECO:0007669"/>
    <property type="project" value="UniProtKB-UniRule"/>
</dbReference>
<dbReference type="InterPro" id="IPR043519">
    <property type="entry name" value="NT_sf"/>
</dbReference>
<keyword evidence="2" id="KW-0810">Translation regulation</keyword>
<accession>A0A7X2D1Q2</accession>